<evidence type="ECO:0000313" key="8">
    <source>
        <dbReference type="Proteomes" id="UP000176544"/>
    </source>
</evidence>
<dbReference type="Pfam" id="PF01709">
    <property type="entry name" value="Transcrip_reg"/>
    <property type="match status" value="1"/>
</dbReference>
<dbReference type="AlphaFoldDB" id="A0A1G1Z8C1"/>
<dbReference type="STRING" id="1797692.A3I33_02215"/>
<dbReference type="InterPro" id="IPR048300">
    <property type="entry name" value="TACO1_YebC-like_2nd/3rd_dom"/>
</dbReference>
<dbReference type="SUPFAM" id="SSF75625">
    <property type="entry name" value="YebC-like"/>
    <property type="match status" value="1"/>
</dbReference>
<organism evidence="7 8">
    <name type="scientific">Candidatus Colwellbacteria bacterium RIFCSPLOWO2_02_FULL_45_11</name>
    <dbReference type="NCBI Taxonomy" id="1797692"/>
    <lineage>
        <taxon>Bacteria</taxon>
        <taxon>Candidatus Colwelliibacteriota</taxon>
    </lineage>
</organism>
<evidence type="ECO:0000313" key="7">
    <source>
        <dbReference type="EMBL" id="OGY60764.1"/>
    </source>
</evidence>
<dbReference type="FunFam" id="1.10.10.200:FF:000002">
    <property type="entry name" value="Probable transcriptional regulatory protein CLM62_37755"/>
    <property type="match status" value="1"/>
</dbReference>
<dbReference type="PANTHER" id="PTHR12532">
    <property type="entry name" value="TRANSLATIONAL ACTIVATOR OF CYTOCHROME C OXIDASE 1"/>
    <property type="match status" value="1"/>
</dbReference>
<evidence type="ECO:0000259" key="6">
    <source>
        <dbReference type="Pfam" id="PF20772"/>
    </source>
</evidence>
<keyword evidence="3" id="KW-0804">Transcription</keyword>
<proteinExistence type="inferred from homology"/>
<feature type="compositionally biased region" description="Basic residues" evidence="4">
    <location>
        <begin position="1"/>
        <end position="14"/>
    </location>
</feature>
<dbReference type="InterPro" id="IPR002876">
    <property type="entry name" value="Transcrip_reg_TACO1-like"/>
</dbReference>
<dbReference type="InterPro" id="IPR026564">
    <property type="entry name" value="Transcrip_reg_TACO1-like_dom3"/>
</dbReference>
<feature type="domain" description="TACO1/YebC-like second and third" evidence="5">
    <location>
        <begin position="79"/>
        <end position="133"/>
    </location>
</feature>
<dbReference type="Gene3D" id="3.30.70.980">
    <property type="match status" value="1"/>
</dbReference>
<dbReference type="PANTHER" id="PTHR12532:SF0">
    <property type="entry name" value="TRANSLATIONAL ACTIVATOR OF CYTOCHROME C OXIDASE 1"/>
    <property type="match status" value="1"/>
</dbReference>
<protein>
    <recommendedName>
        <fullName evidence="9">Transcriptional regulatory protein</fullName>
    </recommendedName>
</protein>
<feature type="domain" description="TACO1/YebC-like N-terminal" evidence="6">
    <location>
        <begin position="5"/>
        <end position="74"/>
    </location>
</feature>
<dbReference type="GO" id="GO:0005737">
    <property type="term" value="C:cytoplasm"/>
    <property type="evidence" value="ECO:0007669"/>
    <property type="project" value="UniProtKB-ARBA"/>
</dbReference>
<dbReference type="InterPro" id="IPR049083">
    <property type="entry name" value="TACO1_YebC_N"/>
</dbReference>
<dbReference type="InterPro" id="IPR017856">
    <property type="entry name" value="Integrase-like_N"/>
</dbReference>
<feature type="region of interest" description="Disordered" evidence="4">
    <location>
        <begin position="1"/>
        <end position="22"/>
    </location>
</feature>
<evidence type="ECO:0000256" key="2">
    <source>
        <dbReference type="ARBA" id="ARBA00023015"/>
    </source>
</evidence>
<gene>
    <name evidence="7" type="ORF">A3I33_02215</name>
</gene>
<evidence type="ECO:0000259" key="5">
    <source>
        <dbReference type="Pfam" id="PF01709"/>
    </source>
</evidence>
<sequence>MSGHNKWSKIKHKKATEDSGKSKLFSKLAKEIAIAARHGSDPQFNPTLRSAIDRARKQNMPQVNVERAIKKAEGGGDLEPILIEAYGPDGIGVIVEGATDNKNRTIGEVRVILKKYDSKIAEQGGLAWSFEKKDGEYAAKFPREVSEEIGNKIFSLQDELEEMDDILAVYTSIKQQQ</sequence>
<comment type="similarity">
    <text evidence="1">Belongs to the TACO1 family.</text>
</comment>
<evidence type="ECO:0000256" key="3">
    <source>
        <dbReference type="ARBA" id="ARBA00023163"/>
    </source>
</evidence>
<keyword evidence="2" id="KW-0805">Transcription regulation</keyword>
<evidence type="ECO:0000256" key="4">
    <source>
        <dbReference type="SAM" id="MobiDB-lite"/>
    </source>
</evidence>
<reference evidence="7 8" key="1">
    <citation type="journal article" date="2016" name="Nat. Commun.">
        <title>Thousands of microbial genomes shed light on interconnected biogeochemical processes in an aquifer system.</title>
        <authorList>
            <person name="Anantharaman K."/>
            <person name="Brown C.T."/>
            <person name="Hug L.A."/>
            <person name="Sharon I."/>
            <person name="Castelle C.J."/>
            <person name="Probst A.J."/>
            <person name="Thomas B.C."/>
            <person name="Singh A."/>
            <person name="Wilkins M.J."/>
            <person name="Karaoz U."/>
            <person name="Brodie E.L."/>
            <person name="Williams K.H."/>
            <person name="Hubbard S.S."/>
            <person name="Banfield J.F."/>
        </authorList>
    </citation>
    <scope>NUCLEOTIDE SEQUENCE [LARGE SCALE GENOMIC DNA]</scope>
</reference>
<evidence type="ECO:0008006" key="9">
    <source>
        <dbReference type="Google" id="ProtNLM"/>
    </source>
</evidence>
<dbReference type="Pfam" id="PF20772">
    <property type="entry name" value="TACO1_YebC_N"/>
    <property type="match status" value="1"/>
</dbReference>
<accession>A0A1G1Z8C1</accession>
<dbReference type="Proteomes" id="UP000176544">
    <property type="component" value="Unassembled WGS sequence"/>
</dbReference>
<dbReference type="EMBL" id="MHJA01000024">
    <property type="protein sequence ID" value="OGY60764.1"/>
    <property type="molecule type" value="Genomic_DNA"/>
</dbReference>
<evidence type="ECO:0000256" key="1">
    <source>
        <dbReference type="ARBA" id="ARBA00008724"/>
    </source>
</evidence>
<comment type="caution">
    <text evidence="7">The sequence shown here is derived from an EMBL/GenBank/DDBJ whole genome shotgun (WGS) entry which is preliminary data.</text>
</comment>
<dbReference type="InterPro" id="IPR029072">
    <property type="entry name" value="YebC-like"/>
</dbReference>
<dbReference type="Gene3D" id="1.10.10.200">
    <property type="match status" value="1"/>
</dbReference>
<name>A0A1G1Z8C1_9BACT</name>